<keyword evidence="2" id="KW-1185">Reference proteome</keyword>
<name>A0A5B9W4J6_9BACT</name>
<evidence type="ECO:0000313" key="1">
    <source>
        <dbReference type="EMBL" id="QEH35035.1"/>
    </source>
</evidence>
<organism evidence="1 2">
    <name type="scientific">Aquisphaera giovannonii</name>
    <dbReference type="NCBI Taxonomy" id="406548"/>
    <lineage>
        <taxon>Bacteria</taxon>
        <taxon>Pseudomonadati</taxon>
        <taxon>Planctomycetota</taxon>
        <taxon>Planctomycetia</taxon>
        <taxon>Isosphaerales</taxon>
        <taxon>Isosphaeraceae</taxon>
        <taxon>Aquisphaera</taxon>
    </lineage>
</organism>
<dbReference type="Pfam" id="PF07606">
    <property type="entry name" value="DUF1569"/>
    <property type="match status" value="1"/>
</dbReference>
<dbReference type="AlphaFoldDB" id="A0A5B9W4J6"/>
<dbReference type="EMBL" id="CP042997">
    <property type="protein sequence ID" value="QEH35035.1"/>
    <property type="molecule type" value="Genomic_DNA"/>
</dbReference>
<dbReference type="Gene3D" id="1.20.120.450">
    <property type="entry name" value="dinb family like domain"/>
    <property type="match status" value="1"/>
</dbReference>
<dbReference type="SUPFAM" id="SSF109854">
    <property type="entry name" value="DinB/YfiT-like putative metalloenzymes"/>
    <property type="match status" value="1"/>
</dbReference>
<dbReference type="InterPro" id="IPR011463">
    <property type="entry name" value="DUF1569"/>
</dbReference>
<dbReference type="Proteomes" id="UP000324233">
    <property type="component" value="Chromosome"/>
</dbReference>
<sequence>MGSGRRTLRYESFDEVMPDVERLLRGHVTVGNWSLAQICHHVAAVLRRHVDLPASTPFDPSDRVPEGVKRHMLEAGILPPDIEAPAVTRPDAAGTEREEAEALRAAIAYYRGSRGPAITHRIFGPLTREEWDRFELVHLAHHLSFVVPAWSEDDAGGRGEG</sequence>
<dbReference type="KEGG" id="agv:OJF2_35800"/>
<dbReference type="RefSeq" id="WP_168221876.1">
    <property type="nucleotide sequence ID" value="NZ_CP042997.1"/>
</dbReference>
<protein>
    <recommendedName>
        <fullName evidence="3">DinB superfamily protein</fullName>
    </recommendedName>
</protein>
<gene>
    <name evidence="1" type="ORF">OJF2_35800</name>
</gene>
<evidence type="ECO:0008006" key="3">
    <source>
        <dbReference type="Google" id="ProtNLM"/>
    </source>
</evidence>
<evidence type="ECO:0000313" key="2">
    <source>
        <dbReference type="Proteomes" id="UP000324233"/>
    </source>
</evidence>
<dbReference type="InterPro" id="IPR034660">
    <property type="entry name" value="DinB/YfiT-like"/>
</dbReference>
<proteinExistence type="predicted"/>
<reference evidence="1 2" key="1">
    <citation type="submission" date="2019-08" db="EMBL/GenBank/DDBJ databases">
        <title>Deep-cultivation of Planctomycetes and their phenomic and genomic characterization uncovers novel biology.</title>
        <authorList>
            <person name="Wiegand S."/>
            <person name="Jogler M."/>
            <person name="Boedeker C."/>
            <person name="Pinto D."/>
            <person name="Vollmers J."/>
            <person name="Rivas-Marin E."/>
            <person name="Kohn T."/>
            <person name="Peeters S.H."/>
            <person name="Heuer A."/>
            <person name="Rast P."/>
            <person name="Oberbeckmann S."/>
            <person name="Bunk B."/>
            <person name="Jeske O."/>
            <person name="Meyerdierks A."/>
            <person name="Storesund J.E."/>
            <person name="Kallscheuer N."/>
            <person name="Luecker S."/>
            <person name="Lage O.M."/>
            <person name="Pohl T."/>
            <person name="Merkel B.J."/>
            <person name="Hornburger P."/>
            <person name="Mueller R.-W."/>
            <person name="Bruemmer F."/>
            <person name="Labrenz M."/>
            <person name="Spormann A.M."/>
            <person name="Op den Camp H."/>
            <person name="Overmann J."/>
            <person name="Amann R."/>
            <person name="Jetten M.S.M."/>
            <person name="Mascher T."/>
            <person name="Medema M.H."/>
            <person name="Devos D.P."/>
            <person name="Kaster A.-K."/>
            <person name="Ovreas L."/>
            <person name="Rohde M."/>
            <person name="Galperin M.Y."/>
            <person name="Jogler C."/>
        </authorList>
    </citation>
    <scope>NUCLEOTIDE SEQUENCE [LARGE SCALE GENOMIC DNA]</scope>
    <source>
        <strain evidence="1 2">OJF2</strain>
    </source>
</reference>
<accession>A0A5B9W4J6</accession>